<sequence length="65" mass="8064">MWVLGEILEKQTLIQINLFLREITIRAMRLMRHKILYKSKFTYTIVNKIIWYLTKKIEKKFLLFC</sequence>
<proteinExistence type="predicted"/>
<dbReference type="Proteomes" id="UP000001603">
    <property type="component" value="Unassembled WGS sequence"/>
</dbReference>
<dbReference type="HOGENOM" id="CLU_2845986_0_0_6"/>
<dbReference type="AlphaFoldDB" id="Q1ZUS2"/>
<gene>
    <name evidence="1" type="ORF">VAS14_13514</name>
</gene>
<comment type="caution">
    <text evidence="1">The sequence shown here is derived from an EMBL/GenBank/DDBJ whole genome shotgun (WGS) entry which is preliminary data.</text>
</comment>
<protein>
    <submittedName>
        <fullName evidence="1">Uncharacterized protein</fullName>
    </submittedName>
</protein>
<organism evidence="1 2">
    <name type="scientific">Photobacterium angustum (strain S14 / CCUG 15956)</name>
    <name type="common">Vibrio sp. (strain S14 / CCUG 15956)</name>
    <dbReference type="NCBI Taxonomy" id="314292"/>
    <lineage>
        <taxon>Bacteria</taxon>
        <taxon>Pseudomonadati</taxon>
        <taxon>Pseudomonadota</taxon>
        <taxon>Gammaproteobacteria</taxon>
        <taxon>Vibrionales</taxon>
        <taxon>Vibrionaceae</taxon>
        <taxon>Photobacterium</taxon>
    </lineage>
</organism>
<evidence type="ECO:0000313" key="1">
    <source>
        <dbReference type="EMBL" id="EAS66338.1"/>
    </source>
</evidence>
<reference evidence="1 2" key="1">
    <citation type="journal article" date="2009" name="Proc. Natl. Acad. Sci. U.S.A.">
        <title>The genomic basis of trophic strategy in marine bacteria.</title>
        <authorList>
            <person name="Lauro F.M."/>
            <person name="McDougald D."/>
            <person name="Thomas T."/>
            <person name="Williams T.J."/>
            <person name="Egan S."/>
            <person name="Rice S."/>
            <person name="DeMaere M.Z."/>
            <person name="Ting L."/>
            <person name="Ertan H."/>
            <person name="Johnson J."/>
            <person name="Ferriera S."/>
            <person name="Lapidus A."/>
            <person name="Anderson I."/>
            <person name="Kyrpides N."/>
            <person name="Munk A.C."/>
            <person name="Detter C."/>
            <person name="Han C.S."/>
            <person name="Brown M.V."/>
            <person name="Robb F.T."/>
            <person name="Kjelleberg S."/>
            <person name="Cavicchioli R."/>
        </authorList>
    </citation>
    <scope>NUCLEOTIDE SEQUENCE [LARGE SCALE GENOMIC DNA]</scope>
    <source>
        <strain evidence="1 2">S14</strain>
    </source>
</reference>
<name>Q1ZUS2_PHOAS</name>
<dbReference type="EMBL" id="AAOJ01000001">
    <property type="protein sequence ID" value="EAS66338.1"/>
    <property type="molecule type" value="Genomic_DNA"/>
</dbReference>
<evidence type="ECO:0000313" key="2">
    <source>
        <dbReference type="Proteomes" id="UP000001603"/>
    </source>
</evidence>
<accession>Q1ZUS2</accession>